<reference evidence="1 2" key="1">
    <citation type="submission" date="2021-01" db="EMBL/GenBank/DDBJ databases">
        <title>Whole genome shotgun sequence of Asanoa iriomotensis NBRC 100142.</title>
        <authorList>
            <person name="Komaki H."/>
            <person name="Tamura T."/>
        </authorList>
    </citation>
    <scope>NUCLEOTIDE SEQUENCE [LARGE SCALE GENOMIC DNA]</scope>
    <source>
        <strain evidence="1 2">NBRC 100142</strain>
    </source>
</reference>
<dbReference type="Pfam" id="PF00756">
    <property type="entry name" value="Esterase"/>
    <property type="match status" value="1"/>
</dbReference>
<sequence>MREHWVELFSPAIGTAGSVVRYGHYGRPVLVFPSEQGKAGDFAANGMVGAVADLVDAGRVKLFCVDSYDAASWAARDLPLEERARRHGAFESWIVDQVVPFIHDDQGGGTGDIAVAGCSMGAFHALNFACRRADLFPLAMCFSGNYDPAAWHGWGERGDATYFNSPADYLGHLHGDHLEWLRSRLSVLLVCGQGQWEDTTGALESTRRVAGLLADKGIRHELDLWGHDVPHDWPSWRAQWAHHLPRFC</sequence>
<dbReference type="InterPro" id="IPR029058">
    <property type="entry name" value="AB_hydrolase_fold"/>
</dbReference>
<dbReference type="Proteomes" id="UP000624325">
    <property type="component" value="Unassembled WGS sequence"/>
</dbReference>
<gene>
    <name evidence="1" type="ORF">Air01nite_14960</name>
</gene>
<proteinExistence type="predicted"/>
<dbReference type="RefSeq" id="WP_203701212.1">
    <property type="nucleotide sequence ID" value="NZ_BAAALU010000018.1"/>
</dbReference>
<dbReference type="Gene3D" id="3.40.50.1820">
    <property type="entry name" value="alpha/beta hydrolase"/>
    <property type="match status" value="1"/>
</dbReference>
<evidence type="ECO:0000313" key="2">
    <source>
        <dbReference type="Proteomes" id="UP000624325"/>
    </source>
</evidence>
<protein>
    <recommendedName>
        <fullName evidence="3">Esterase/lipase superfamily enzyme</fullName>
    </recommendedName>
</protein>
<organism evidence="1 2">
    <name type="scientific">Asanoa iriomotensis</name>
    <dbReference type="NCBI Taxonomy" id="234613"/>
    <lineage>
        <taxon>Bacteria</taxon>
        <taxon>Bacillati</taxon>
        <taxon>Actinomycetota</taxon>
        <taxon>Actinomycetes</taxon>
        <taxon>Micromonosporales</taxon>
        <taxon>Micromonosporaceae</taxon>
        <taxon>Asanoa</taxon>
    </lineage>
</organism>
<evidence type="ECO:0000313" key="1">
    <source>
        <dbReference type="EMBL" id="GIF55401.1"/>
    </source>
</evidence>
<comment type="caution">
    <text evidence="1">The sequence shown here is derived from an EMBL/GenBank/DDBJ whole genome shotgun (WGS) entry which is preliminary data.</text>
</comment>
<name>A0ABQ4BY09_9ACTN</name>
<keyword evidence="2" id="KW-1185">Reference proteome</keyword>
<evidence type="ECO:0008006" key="3">
    <source>
        <dbReference type="Google" id="ProtNLM"/>
    </source>
</evidence>
<accession>A0ABQ4BY09</accession>
<dbReference type="SUPFAM" id="SSF53474">
    <property type="entry name" value="alpha/beta-Hydrolases"/>
    <property type="match status" value="1"/>
</dbReference>
<dbReference type="InterPro" id="IPR000801">
    <property type="entry name" value="Esterase-like"/>
</dbReference>
<dbReference type="EMBL" id="BONC01000007">
    <property type="protein sequence ID" value="GIF55401.1"/>
    <property type="molecule type" value="Genomic_DNA"/>
</dbReference>